<dbReference type="AlphaFoldDB" id="A0AB34KUV2"/>
<dbReference type="RefSeq" id="XP_069231658.1">
    <property type="nucleotide sequence ID" value="XM_069371549.1"/>
</dbReference>
<feature type="compositionally biased region" description="Low complexity" evidence="1">
    <location>
        <begin position="39"/>
        <end position="51"/>
    </location>
</feature>
<dbReference type="EMBL" id="JAAQHG020000007">
    <property type="protein sequence ID" value="KAL1588553.1"/>
    <property type="molecule type" value="Genomic_DNA"/>
</dbReference>
<dbReference type="Proteomes" id="UP000803884">
    <property type="component" value="Unassembled WGS sequence"/>
</dbReference>
<gene>
    <name evidence="4" type="ORF">WHR41_02943</name>
</gene>
<protein>
    <submittedName>
        <fullName evidence="4">Uncharacterized protein</fullName>
    </submittedName>
</protein>
<keyword evidence="2" id="KW-0472">Membrane</keyword>
<name>A0AB34KUV2_9PEZI</name>
<proteinExistence type="predicted"/>
<feature type="transmembrane region" description="Helical" evidence="2">
    <location>
        <begin position="282"/>
        <end position="305"/>
    </location>
</feature>
<accession>A0AB34KUV2</accession>
<sequence length="306" mass="30544">MKYRFAVAAIAISGASAQLVPYPDPESSSTPPSPPPYTTPESSPPVSSVSSSTPASYVTVTYSDCPSQSIETLITVTNGVTVTYCPECHHTPGPSHTTVYTTVYQSLCSTGLVPATYTVTEECAEETPTWAATKEHHVPPGFTVTVKECDVCDKTPIPVTITEPCHDGCGKPTPPPAPTGGASQPPSGGNGSNMPAGTSGSGSSPPAGGNGVANRPPASPEDEHCPGPQCSHPAGGPTPGGTPPYPTKGGDDSCPGGAHCPHGTGAPSPGNSSTPQRYTGGAAGSSFGLISSISMAVIVAALAFAL</sequence>
<keyword evidence="3" id="KW-0732">Signal</keyword>
<evidence type="ECO:0000256" key="3">
    <source>
        <dbReference type="SAM" id="SignalP"/>
    </source>
</evidence>
<reference evidence="4 5" key="1">
    <citation type="journal article" date="2020" name="Microbiol. Resour. Announc.">
        <title>Draft Genome Sequence of a Cladosporium Species Isolated from the Mesophotic Ascidian Didemnum maculosum.</title>
        <authorList>
            <person name="Gioti A."/>
            <person name="Siaperas R."/>
            <person name="Nikolaivits E."/>
            <person name="Le Goff G."/>
            <person name="Ouazzani J."/>
            <person name="Kotoulas G."/>
            <person name="Topakas E."/>
        </authorList>
    </citation>
    <scope>NUCLEOTIDE SEQUENCE [LARGE SCALE GENOMIC DNA]</scope>
    <source>
        <strain evidence="4 5">TM138-S3</strain>
    </source>
</reference>
<feature type="signal peptide" evidence="3">
    <location>
        <begin position="1"/>
        <end position="17"/>
    </location>
</feature>
<feature type="region of interest" description="Disordered" evidence="1">
    <location>
        <begin position="163"/>
        <end position="284"/>
    </location>
</feature>
<evidence type="ECO:0000256" key="1">
    <source>
        <dbReference type="SAM" id="MobiDB-lite"/>
    </source>
</evidence>
<evidence type="ECO:0000256" key="2">
    <source>
        <dbReference type="SAM" id="Phobius"/>
    </source>
</evidence>
<comment type="caution">
    <text evidence="4">The sequence shown here is derived from an EMBL/GenBank/DDBJ whole genome shotgun (WGS) entry which is preliminary data.</text>
</comment>
<feature type="compositionally biased region" description="Low complexity" evidence="1">
    <location>
        <begin position="195"/>
        <end position="207"/>
    </location>
</feature>
<evidence type="ECO:0000313" key="5">
    <source>
        <dbReference type="Proteomes" id="UP000803884"/>
    </source>
</evidence>
<keyword evidence="5" id="KW-1185">Reference proteome</keyword>
<feature type="region of interest" description="Disordered" evidence="1">
    <location>
        <begin position="19"/>
        <end position="51"/>
    </location>
</feature>
<feature type="chain" id="PRO_5044230382" evidence="3">
    <location>
        <begin position="18"/>
        <end position="306"/>
    </location>
</feature>
<dbReference type="GeneID" id="96004387"/>
<keyword evidence="2" id="KW-1133">Transmembrane helix</keyword>
<keyword evidence="2" id="KW-0812">Transmembrane</keyword>
<organism evidence="4 5">
    <name type="scientific">Cladosporium halotolerans</name>
    <dbReference type="NCBI Taxonomy" id="1052096"/>
    <lineage>
        <taxon>Eukaryota</taxon>
        <taxon>Fungi</taxon>
        <taxon>Dikarya</taxon>
        <taxon>Ascomycota</taxon>
        <taxon>Pezizomycotina</taxon>
        <taxon>Dothideomycetes</taxon>
        <taxon>Dothideomycetidae</taxon>
        <taxon>Cladosporiales</taxon>
        <taxon>Cladosporiaceae</taxon>
        <taxon>Cladosporium</taxon>
    </lineage>
</organism>
<evidence type="ECO:0000313" key="4">
    <source>
        <dbReference type="EMBL" id="KAL1588553.1"/>
    </source>
</evidence>